<feature type="transmembrane region" description="Helical" evidence="1">
    <location>
        <begin position="248"/>
        <end position="276"/>
    </location>
</feature>
<dbReference type="GeneID" id="18935355"/>
<keyword evidence="1" id="KW-1133">Transmembrane helix</keyword>
<dbReference type="Proteomes" id="UP000001072">
    <property type="component" value="Unassembled WGS sequence"/>
</dbReference>
<reference evidence="3" key="1">
    <citation type="journal article" date="2011" name="Proc. Natl. Acad. Sci. U.S.A.">
        <title>Obligate biotrophy features unraveled by the genomic analysis of rust fungi.</title>
        <authorList>
            <person name="Duplessis S."/>
            <person name="Cuomo C.A."/>
            <person name="Lin Y.-C."/>
            <person name="Aerts A."/>
            <person name="Tisserant E."/>
            <person name="Veneault-Fourrey C."/>
            <person name="Joly D.L."/>
            <person name="Hacquard S."/>
            <person name="Amselem J."/>
            <person name="Cantarel B.L."/>
            <person name="Chiu R."/>
            <person name="Coutinho P.M."/>
            <person name="Feau N."/>
            <person name="Field M."/>
            <person name="Frey P."/>
            <person name="Gelhaye E."/>
            <person name="Goldberg J."/>
            <person name="Grabherr M.G."/>
            <person name="Kodira C.D."/>
            <person name="Kohler A."/>
            <person name="Kuees U."/>
            <person name="Lindquist E.A."/>
            <person name="Lucas S.M."/>
            <person name="Mago R."/>
            <person name="Mauceli E."/>
            <person name="Morin E."/>
            <person name="Murat C."/>
            <person name="Pangilinan J.L."/>
            <person name="Park R."/>
            <person name="Pearson M."/>
            <person name="Quesneville H."/>
            <person name="Rouhier N."/>
            <person name="Sakthikumar S."/>
            <person name="Salamov A.A."/>
            <person name="Schmutz J."/>
            <person name="Selles B."/>
            <person name="Shapiro H."/>
            <person name="Tanguay P."/>
            <person name="Tuskan G.A."/>
            <person name="Henrissat B."/>
            <person name="Van de Peer Y."/>
            <person name="Rouze P."/>
            <person name="Ellis J.G."/>
            <person name="Dodds P.N."/>
            <person name="Schein J.E."/>
            <person name="Zhong S."/>
            <person name="Hamelin R.C."/>
            <person name="Grigoriev I.V."/>
            <person name="Szabo L.J."/>
            <person name="Martin F."/>
        </authorList>
    </citation>
    <scope>NUCLEOTIDE SEQUENCE [LARGE SCALE GENOMIC DNA]</scope>
    <source>
        <strain evidence="3">98AG31 / pathotype 3-4-7</strain>
    </source>
</reference>
<feature type="transmembrane region" description="Helical" evidence="1">
    <location>
        <begin position="114"/>
        <end position="136"/>
    </location>
</feature>
<dbReference type="KEGG" id="mlr:MELLADRAFT_89866"/>
<accession>F4RUX4</accession>
<evidence type="ECO:0000313" key="2">
    <source>
        <dbReference type="EMBL" id="EGG03771.1"/>
    </source>
</evidence>
<dbReference type="EMBL" id="GL883122">
    <property type="protein sequence ID" value="EGG03771.1"/>
    <property type="molecule type" value="Genomic_DNA"/>
</dbReference>
<dbReference type="AlphaFoldDB" id="F4RUX4"/>
<feature type="transmembrane region" description="Helical" evidence="1">
    <location>
        <begin position="165"/>
        <end position="187"/>
    </location>
</feature>
<protein>
    <submittedName>
        <fullName evidence="2">Uncharacterized protein</fullName>
    </submittedName>
</protein>
<dbReference type="HOGENOM" id="CLU_555576_0_0_1"/>
<evidence type="ECO:0000313" key="3">
    <source>
        <dbReference type="Proteomes" id="UP000001072"/>
    </source>
</evidence>
<feature type="transmembrane region" description="Helical" evidence="1">
    <location>
        <begin position="32"/>
        <end position="52"/>
    </location>
</feature>
<dbReference type="InParanoid" id="F4RUX4"/>
<feature type="transmembrane region" description="Helical" evidence="1">
    <location>
        <begin position="425"/>
        <end position="452"/>
    </location>
</feature>
<dbReference type="OrthoDB" id="10267231at2759"/>
<evidence type="ECO:0000256" key="1">
    <source>
        <dbReference type="SAM" id="Phobius"/>
    </source>
</evidence>
<keyword evidence="3" id="KW-1185">Reference proteome</keyword>
<dbReference type="VEuPathDB" id="FungiDB:MELLADRAFT_89866"/>
<dbReference type="RefSeq" id="XP_007412885.1">
    <property type="nucleotide sequence ID" value="XM_007412823.1"/>
</dbReference>
<gene>
    <name evidence="2" type="ORF">MELLADRAFT_89866</name>
</gene>
<keyword evidence="1" id="KW-0812">Transmembrane</keyword>
<sequence>MMSPSSPQEWMDLRQAITKGAEVQIDRDTVNILWAMGSLAPLTCLLYTIGIIKRWKTKSLLPQQSRNGYLSPHSAITVPILVMSSSILSLLWIASLEHDLTRKGNPARAEALRIISETGMFLLGWITAWGAVYNLPPSLLNFNTSRFTKNSTQTRSQHSKGCKPIVFNTIFILGCFVEIGVALPWALTSYVLTSTGYRQLEALDQLVEEILFRYDSGSGPEETLVNATLSHLRTIEDTRDILLNRFRFYAGLITLLILIHTSVFVWASITTLLALVKQKTVIEECFLHRHQLINLDREMRRSQLPIPFSETASTIPLSGKKSFEEEKSNKMKETWRSQWLPFLRESSTDITMLWQIPTFNNENDWSAKDNYILTKQFYTLGRSMANIKWHVFIVLLIASGYTAFCLGIATNAFQVPNKMSPNDFIILSVRWCACSWHPAALVLGIISCLRAFTPPVSFPKEPDALPQNFNEEEDELTNETALSPKSCYSPA</sequence>
<keyword evidence="1" id="KW-0472">Membrane</keyword>
<feature type="transmembrane region" description="Helical" evidence="1">
    <location>
        <begin position="391"/>
        <end position="413"/>
    </location>
</feature>
<feature type="transmembrane region" description="Helical" evidence="1">
    <location>
        <begin position="73"/>
        <end position="94"/>
    </location>
</feature>
<proteinExistence type="predicted"/>
<organism evidence="3">
    <name type="scientific">Melampsora larici-populina (strain 98AG31 / pathotype 3-4-7)</name>
    <name type="common">Poplar leaf rust fungus</name>
    <dbReference type="NCBI Taxonomy" id="747676"/>
    <lineage>
        <taxon>Eukaryota</taxon>
        <taxon>Fungi</taxon>
        <taxon>Dikarya</taxon>
        <taxon>Basidiomycota</taxon>
        <taxon>Pucciniomycotina</taxon>
        <taxon>Pucciniomycetes</taxon>
        <taxon>Pucciniales</taxon>
        <taxon>Melampsoraceae</taxon>
        <taxon>Melampsora</taxon>
    </lineage>
</organism>
<name>F4RUX4_MELLP</name>